<dbReference type="OrthoDB" id="9786919at2"/>
<dbReference type="PANTHER" id="PTHR45528:SF12">
    <property type="entry name" value="SENSOR HISTIDINE KINASE ARSS"/>
    <property type="match status" value="1"/>
</dbReference>
<dbReference type="PRINTS" id="PR00344">
    <property type="entry name" value="BCTRLSENSOR"/>
</dbReference>
<dbReference type="EC" id="2.7.13.3" evidence="3"/>
<evidence type="ECO:0000256" key="12">
    <source>
        <dbReference type="ARBA" id="ARBA00023012"/>
    </source>
</evidence>
<dbReference type="GeneID" id="95378619"/>
<dbReference type="InterPro" id="IPR050398">
    <property type="entry name" value="HssS/ArlS-like"/>
</dbReference>
<evidence type="ECO:0000313" key="20">
    <source>
        <dbReference type="Proteomes" id="UP001527202"/>
    </source>
</evidence>
<dbReference type="Gene3D" id="6.10.340.10">
    <property type="match status" value="1"/>
</dbReference>
<dbReference type="PROSITE" id="PS50885">
    <property type="entry name" value="HAMP"/>
    <property type="match status" value="1"/>
</dbReference>
<dbReference type="AlphaFoldDB" id="A0A410X3V4"/>
<dbReference type="Gene3D" id="1.10.287.130">
    <property type="match status" value="1"/>
</dbReference>
<evidence type="ECO:0000256" key="8">
    <source>
        <dbReference type="ARBA" id="ARBA00022741"/>
    </source>
</evidence>
<dbReference type="SMART" id="SM00387">
    <property type="entry name" value="HATPase_c"/>
    <property type="match status" value="1"/>
</dbReference>
<keyword evidence="4" id="KW-1003">Cell membrane</keyword>
<dbReference type="Pfam" id="PF00672">
    <property type="entry name" value="HAMP"/>
    <property type="match status" value="1"/>
</dbReference>
<keyword evidence="10" id="KW-0067">ATP-binding</keyword>
<evidence type="ECO:0000256" key="5">
    <source>
        <dbReference type="ARBA" id="ARBA00022553"/>
    </source>
</evidence>
<evidence type="ECO:0000256" key="11">
    <source>
        <dbReference type="ARBA" id="ARBA00022989"/>
    </source>
</evidence>
<dbReference type="InterPro" id="IPR003594">
    <property type="entry name" value="HATPase_dom"/>
</dbReference>
<dbReference type="Proteomes" id="UP001527202">
    <property type="component" value="Unassembled WGS sequence"/>
</dbReference>
<dbReference type="SUPFAM" id="SSF47384">
    <property type="entry name" value="Homodimeric domain of signal transducing histidine kinase"/>
    <property type="match status" value="1"/>
</dbReference>
<sequence length="455" mass="52276">MSLKLRFALLQTSLLFLILLGVNFFIYYLFIENNSRNETQNIERKAAKLLLQENVVQHPEYWENPFLLKDFLVANELIRLIGPDSTVQKEIYTDETLLQRPAKFIPATGTVSKLVSTDNGFCLYVQVPVMENERQIASLEIARKLVTLNDNVQVLFLALFYTTLGALVLSVIIGYIYASLVFNPIHRLAQTMESIERSGTFRRLEIQSTRKKDEIAQLGQTFNEMIGRLEQHFEQQKQFLADASHELRTPLTIIESYARLLKRWASNDPQIREEAIEAILSESVRLREMTKSLLTLADSDERQRTEWQEFELRPLVQATAASIQLTFDREVRLDLPEEDTPLKMKGDPEKIRQLLIILLDNAIKYSQLPINIIVREQPRHLQISVVDKGIGIEKDDIPQLFNRFYRVDKARSRKNGGVGLGLAIAENIVKLHAGTLKIQSEPDIGTEVHVRLPKD</sequence>
<reference evidence="17 20" key="2">
    <citation type="submission" date="2022-05" db="EMBL/GenBank/DDBJ databases">
        <title>Genome Sequencing of Bee-Associated Microbes.</title>
        <authorList>
            <person name="Dunlap C."/>
        </authorList>
    </citation>
    <scope>NUCLEOTIDE SEQUENCE [LARGE SCALE GENOMIC DNA]</scope>
    <source>
        <strain evidence="17 20">NRRL B-23120</strain>
    </source>
</reference>
<feature type="domain" description="Histidine kinase" evidence="15">
    <location>
        <begin position="242"/>
        <end position="455"/>
    </location>
</feature>
<dbReference type="GO" id="GO:0005524">
    <property type="term" value="F:ATP binding"/>
    <property type="evidence" value="ECO:0007669"/>
    <property type="project" value="UniProtKB-KW"/>
</dbReference>
<evidence type="ECO:0000256" key="4">
    <source>
        <dbReference type="ARBA" id="ARBA00022475"/>
    </source>
</evidence>
<evidence type="ECO:0000259" key="15">
    <source>
        <dbReference type="PROSITE" id="PS50109"/>
    </source>
</evidence>
<evidence type="ECO:0000256" key="10">
    <source>
        <dbReference type="ARBA" id="ARBA00022840"/>
    </source>
</evidence>
<evidence type="ECO:0000256" key="1">
    <source>
        <dbReference type="ARBA" id="ARBA00000085"/>
    </source>
</evidence>
<keyword evidence="13 14" id="KW-0472">Membrane</keyword>
<dbReference type="InterPro" id="IPR004358">
    <property type="entry name" value="Sig_transdc_His_kin-like_C"/>
</dbReference>
<dbReference type="SUPFAM" id="SSF55874">
    <property type="entry name" value="ATPase domain of HSP90 chaperone/DNA topoisomerase II/histidine kinase"/>
    <property type="match status" value="1"/>
</dbReference>
<dbReference type="SUPFAM" id="SSF158472">
    <property type="entry name" value="HAMP domain-like"/>
    <property type="match status" value="1"/>
</dbReference>
<dbReference type="PROSITE" id="PS50109">
    <property type="entry name" value="HIS_KIN"/>
    <property type="match status" value="1"/>
</dbReference>
<evidence type="ECO:0000256" key="13">
    <source>
        <dbReference type="ARBA" id="ARBA00023136"/>
    </source>
</evidence>
<feature type="domain" description="HAMP" evidence="16">
    <location>
        <begin position="179"/>
        <end position="234"/>
    </location>
</feature>
<keyword evidence="6" id="KW-0808">Transferase</keyword>
<evidence type="ECO:0000256" key="6">
    <source>
        <dbReference type="ARBA" id="ARBA00022679"/>
    </source>
</evidence>
<proteinExistence type="predicted"/>
<keyword evidence="5" id="KW-0597">Phosphoprotein</keyword>
<dbReference type="SMART" id="SM00388">
    <property type="entry name" value="HisKA"/>
    <property type="match status" value="1"/>
</dbReference>
<dbReference type="FunFam" id="3.30.565.10:FF:000006">
    <property type="entry name" value="Sensor histidine kinase WalK"/>
    <property type="match status" value="1"/>
</dbReference>
<dbReference type="CDD" id="cd00082">
    <property type="entry name" value="HisKA"/>
    <property type="match status" value="1"/>
</dbReference>
<dbReference type="Pfam" id="PF00512">
    <property type="entry name" value="HisKA"/>
    <property type="match status" value="1"/>
</dbReference>
<evidence type="ECO:0000313" key="17">
    <source>
        <dbReference type="EMBL" id="MCY9596192.1"/>
    </source>
</evidence>
<dbReference type="CDD" id="cd06225">
    <property type="entry name" value="HAMP"/>
    <property type="match status" value="1"/>
</dbReference>
<evidence type="ECO:0000256" key="14">
    <source>
        <dbReference type="SAM" id="Phobius"/>
    </source>
</evidence>
<dbReference type="InterPro" id="IPR003661">
    <property type="entry name" value="HisK_dim/P_dom"/>
</dbReference>
<dbReference type="GO" id="GO:0000155">
    <property type="term" value="F:phosphorelay sensor kinase activity"/>
    <property type="evidence" value="ECO:0007669"/>
    <property type="project" value="InterPro"/>
</dbReference>
<dbReference type="EMBL" id="JAMDMJ010000012">
    <property type="protein sequence ID" value="MCY9596192.1"/>
    <property type="molecule type" value="Genomic_DNA"/>
</dbReference>
<evidence type="ECO:0000256" key="3">
    <source>
        <dbReference type="ARBA" id="ARBA00012438"/>
    </source>
</evidence>
<keyword evidence="7 14" id="KW-0812">Transmembrane</keyword>
<evidence type="ECO:0000313" key="19">
    <source>
        <dbReference type="Proteomes" id="UP000288943"/>
    </source>
</evidence>
<feature type="transmembrane region" description="Helical" evidence="14">
    <location>
        <begin position="7"/>
        <end position="30"/>
    </location>
</feature>
<gene>
    <name evidence="17" type="ORF">M5X16_10445</name>
    <name evidence="18" type="ORF">PC41400_27915</name>
</gene>
<dbReference type="Pfam" id="PF02518">
    <property type="entry name" value="HATPase_c"/>
    <property type="match status" value="1"/>
</dbReference>
<dbReference type="InterPro" id="IPR005467">
    <property type="entry name" value="His_kinase_dom"/>
</dbReference>
<dbReference type="InterPro" id="IPR036890">
    <property type="entry name" value="HATPase_C_sf"/>
</dbReference>
<dbReference type="InterPro" id="IPR003660">
    <property type="entry name" value="HAMP_dom"/>
</dbReference>
<dbReference type="SMART" id="SM00304">
    <property type="entry name" value="HAMP"/>
    <property type="match status" value="1"/>
</dbReference>
<evidence type="ECO:0000256" key="7">
    <source>
        <dbReference type="ARBA" id="ARBA00022692"/>
    </source>
</evidence>
<keyword evidence="9 18" id="KW-0418">Kinase</keyword>
<accession>A0A410X3V4</accession>
<keyword evidence="8" id="KW-0547">Nucleotide-binding</keyword>
<dbReference type="GO" id="GO:0005886">
    <property type="term" value="C:plasma membrane"/>
    <property type="evidence" value="ECO:0007669"/>
    <property type="project" value="UniProtKB-SubCell"/>
</dbReference>
<keyword evidence="12" id="KW-0902">Two-component regulatory system</keyword>
<organism evidence="18 19">
    <name type="scientific">Paenibacillus chitinolyticus</name>
    <dbReference type="NCBI Taxonomy" id="79263"/>
    <lineage>
        <taxon>Bacteria</taxon>
        <taxon>Bacillati</taxon>
        <taxon>Bacillota</taxon>
        <taxon>Bacilli</taxon>
        <taxon>Bacillales</taxon>
        <taxon>Paenibacillaceae</taxon>
        <taxon>Paenibacillus</taxon>
    </lineage>
</organism>
<reference evidence="18 19" key="1">
    <citation type="submission" date="2018-01" db="EMBL/GenBank/DDBJ databases">
        <title>The whole genome sequencing and assembly of Paenibacillus chitinolyticus KCCM 41400 strain.</title>
        <authorList>
            <person name="Kim J.-Y."/>
            <person name="Park M.-K."/>
            <person name="Lee Y.-J."/>
            <person name="Yi H."/>
            <person name="Bahn Y.-S."/>
            <person name="Kim J.F."/>
            <person name="Lee D.-W."/>
        </authorList>
    </citation>
    <scope>NUCLEOTIDE SEQUENCE [LARGE SCALE GENOMIC DNA]</scope>
    <source>
        <strain evidence="18 19">KCCM 41400</strain>
    </source>
</reference>
<comment type="catalytic activity">
    <reaction evidence="1">
        <text>ATP + protein L-histidine = ADP + protein N-phospho-L-histidine.</text>
        <dbReference type="EC" id="2.7.13.3"/>
    </reaction>
</comment>
<name>A0A410X3V4_9BACL</name>
<dbReference type="Gene3D" id="3.30.565.10">
    <property type="entry name" value="Histidine kinase-like ATPase, C-terminal domain"/>
    <property type="match status" value="1"/>
</dbReference>
<comment type="subcellular location">
    <subcellularLocation>
        <location evidence="2">Cell membrane</location>
        <topology evidence="2">Multi-pass membrane protein</topology>
    </subcellularLocation>
</comment>
<evidence type="ECO:0000256" key="9">
    <source>
        <dbReference type="ARBA" id="ARBA00022777"/>
    </source>
</evidence>
<keyword evidence="20" id="KW-1185">Reference proteome</keyword>
<evidence type="ECO:0000259" key="16">
    <source>
        <dbReference type="PROSITE" id="PS50885"/>
    </source>
</evidence>
<dbReference type="Proteomes" id="UP000288943">
    <property type="component" value="Chromosome"/>
</dbReference>
<dbReference type="InterPro" id="IPR036097">
    <property type="entry name" value="HisK_dim/P_sf"/>
</dbReference>
<evidence type="ECO:0000256" key="2">
    <source>
        <dbReference type="ARBA" id="ARBA00004651"/>
    </source>
</evidence>
<keyword evidence="11 14" id="KW-1133">Transmembrane helix</keyword>
<dbReference type="KEGG" id="pchi:PC41400_27915"/>
<dbReference type="RefSeq" id="WP_042235729.1">
    <property type="nucleotide sequence ID" value="NZ_CP026520.1"/>
</dbReference>
<protein>
    <recommendedName>
        <fullName evidence="3">histidine kinase</fullName>
        <ecNumber evidence="3">2.7.13.3</ecNumber>
    </recommendedName>
</protein>
<feature type="transmembrane region" description="Helical" evidence="14">
    <location>
        <begin position="154"/>
        <end position="178"/>
    </location>
</feature>
<evidence type="ECO:0000313" key="18">
    <source>
        <dbReference type="EMBL" id="QAV21286.1"/>
    </source>
</evidence>
<dbReference type="PANTHER" id="PTHR45528">
    <property type="entry name" value="SENSOR HISTIDINE KINASE CPXA"/>
    <property type="match status" value="1"/>
</dbReference>
<dbReference type="EMBL" id="CP026520">
    <property type="protein sequence ID" value="QAV21286.1"/>
    <property type="molecule type" value="Genomic_DNA"/>
</dbReference>
<dbReference type="FunFam" id="1.10.287.130:FF:000001">
    <property type="entry name" value="Two-component sensor histidine kinase"/>
    <property type="match status" value="1"/>
</dbReference>